<dbReference type="Gene3D" id="1.10.8.60">
    <property type="match status" value="1"/>
</dbReference>
<dbReference type="InterPro" id="IPR027417">
    <property type="entry name" value="P-loop_NTPase"/>
</dbReference>
<dbReference type="Proteomes" id="UP000294480">
    <property type="component" value="Unassembled WGS sequence"/>
</dbReference>
<proteinExistence type="predicted"/>
<dbReference type="EMBL" id="SNZE01000002">
    <property type="protein sequence ID" value="TDR32764.1"/>
    <property type="molecule type" value="Genomic_DNA"/>
</dbReference>
<dbReference type="Gene3D" id="3.40.50.300">
    <property type="entry name" value="P-loop containing nucleotide triphosphate hydrolases"/>
    <property type="match status" value="1"/>
</dbReference>
<accession>A0A4R6YAX0</accession>
<gene>
    <name evidence="2" type="ORF">DFR44_10260</name>
</gene>
<dbReference type="Pfam" id="PF22688">
    <property type="entry name" value="Hda_lid"/>
    <property type="match status" value="1"/>
</dbReference>
<dbReference type="InterPro" id="IPR055199">
    <property type="entry name" value="Hda_lid"/>
</dbReference>
<name>A0A4R6YAX0_9BURK</name>
<dbReference type="OrthoDB" id="9784878at2"/>
<dbReference type="InterPro" id="IPR017788">
    <property type="entry name" value="Hda"/>
</dbReference>
<dbReference type="NCBIfam" id="TIGR03420">
    <property type="entry name" value="DnaA_homol_Hda"/>
    <property type="match status" value="1"/>
</dbReference>
<dbReference type="GO" id="GO:0006270">
    <property type="term" value="P:DNA replication initiation"/>
    <property type="evidence" value="ECO:0007669"/>
    <property type="project" value="TreeGrafter"/>
</dbReference>
<evidence type="ECO:0000259" key="1">
    <source>
        <dbReference type="Pfam" id="PF22688"/>
    </source>
</evidence>
<sequence>MIHPQLALPLSLSNEPSLHNFIVGQNGEAMAQVTEVARGEFSHAALYLWGAAGVGKTHVLSSLALLPHSAWLTPQVLDGQNYDETARIYVLDNVHLLDAAQQKALFHLYNHVRAHKGTVLVLAADVAPAHLPVDFLPDLKTRLAWDLVYQLHALTDEDKAQVLQQRAQERGLSLSADVVPYMLRHLTRDLSQLNNFLQHLDTYSLERQRALTLPLLKEWLHDEHN</sequence>
<dbReference type="PANTHER" id="PTHR30050">
    <property type="entry name" value="CHROMOSOMAL REPLICATION INITIATOR PROTEIN DNAA"/>
    <property type="match status" value="1"/>
</dbReference>
<comment type="caution">
    <text evidence="2">The sequence shown here is derived from an EMBL/GenBank/DDBJ whole genome shotgun (WGS) entry which is preliminary data.</text>
</comment>
<organism evidence="2 3">
    <name type="scientific">Hydromonas duriensis</name>
    <dbReference type="NCBI Taxonomy" id="1527608"/>
    <lineage>
        <taxon>Bacteria</taxon>
        <taxon>Pseudomonadati</taxon>
        <taxon>Pseudomonadota</taxon>
        <taxon>Betaproteobacteria</taxon>
        <taxon>Burkholderiales</taxon>
        <taxon>Burkholderiaceae</taxon>
        <taxon>Hydromonas</taxon>
    </lineage>
</organism>
<dbReference type="SUPFAM" id="SSF52540">
    <property type="entry name" value="P-loop containing nucleoside triphosphate hydrolases"/>
    <property type="match status" value="1"/>
</dbReference>
<dbReference type="AlphaFoldDB" id="A0A4R6YAX0"/>
<protein>
    <submittedName>
        <fullName evidence="2">Regulatory inactivation of DnaA Hda protein</fullName>
    </submittedName>
</protein>
<evidence type="ECO:0000313" key="2">
    <source>
        <dbReference type="EMBL" id="TDR32764.1"/>
    </source>
</evidence>
<dbReference type="PANTHER" id="PTHR30050:SF5">
    <property type="entry name" value="DNAA REGULATORY INACTIVATOR HDA"/>
    <property type="match status" value="1"/>
</dbReference>
<dbReference type="GO" id="GO:0032297">
    <property type="term" value="P:negative regulation of DNA-templated DNA replication initiation"/>
    <property type="evidence" value="ECO:0007669"/>
    <property type="project" value="InterPro"/>
</dbReference>
<dbReference type="RefSeq" id="WP_133618942.1">
    <property type="nucleotide sequence ID" value="NZ_SNZE01000002.1"/>
</dbReference>
<evidence type="ECO:0000313" key="3">
    <source>
        <dbReference type="Proteomes" id="UP000294480"/>
    </source>
</evidence>
<feature type="domain" description="Hda lid" evidence="1">
    <location>
        <begin position="156"/>
        <end position="220"/>
    </location>
</feature>
<keyword evidence="3" id="KW-1185">Reference proteome</keyword>
<reference evidence="2 3" key="1">
    <citation type="submission" date="2019-03" db="EMBL/GenBank/DDBJ databases">
        <title>Genomic Encyclopedia of Type Strains, Phase IV (KMG-IV): sequencing the most valuable type-strain genomes for metagenomic binning, comparative biology and taxonomic classification.</title>
        <authorList>
            <person name="Goeker M."/>
        </authorList>
    </citation>
    <scope>NUCLEOTIDE SEQUENCE [LARGE SCALE GENOMIC DNA]</scope>
    <source>
        <strain evidence="2 3">DSM 102852</strain>
    </source>
</reference>